<keyword evidence="9" id="KW-0325">Glycoprotein</keyword>
<keyword evidence="14" id="KW-1185">Reference proteome</keyword>
<evidence type="ECO:0000256" key="3">
    <source>
        <dbReference type="ARBA" id="ARBA00022676"/>
    </source>
</evidence>
<accession>A0A9P0EVM8</accession>
<dbReference type="GO" id="GO:0008194">
    <property type="term" value="F:UDP-glycosyltransferase activity"/>
    <property type="evidence" value="ECO:0007669"/>
    <property type="project" value="InterPro"/>
</dbReference>
<dbReference type="InterPro" id="IPR050271">
    <property type="entry name" value="UDP-glycosyltransferase"/>
</dbReference>
<feature type="signal peptide" evidence="12">
    <location>
        <begin position="1"/>
        <end position="22"/>
    </location>
</feature>
<protein>
    <recommendedName>
        <fullName evidence="15">UDP-glucuronosyltransferase</fullName>
    </recommendedName>
</protein>
<keyword evidence="8 11" id="KW-0472">Membrane</keyword>
<comment type="subcellular location">
    <subcellularLocation>
        <location evidence="10">Endomembrane system</location>
        <topology evidence="10">Single-pass type I membrane protein</topology>
    </subcellularLocation>
    <subcellularLocation>
        <location evidence="1">Endoplasmic reticulum</location>
    </subcellularLocation>
</comment>
<evidence type="ECO:0000256" key="11">
    <source>
        <dbReference type="SAM" id="Phobius"/>
    </source>
</evidence>
<evidence type="ECO:0000256" key="10">
    <source>
        <dbReference type="ARBA" id="ARBA00046288"/>
    </source>
</evidence>
<proteinExistence type="inferred from homology"/>
<evidence type="ECO:0000256" key="1">
    <source>
        <dbReference type="ARBA" id="ARBA00004240"/>
    </source>
</evidence>
<evidence type="ECO:0000256" key="6">
    <source>
        <dbReference type="ARBA" id="ARBA00022824"/>
    </source>
</evidence>
<evidence type="ECO:0000313" key="14">
    <source>
        <dbReference type="Proteomes" id="UP001152759"/>
    </source>
</evidence>
<dbReference type="Proteomes" id="UP001152759">
    <property type="component" value="Chromosome 1"/>
</dbReference>
<dbReference type="InterPro" id="IPR002213">
    <property type="entry name" value="UDP_glucos_trans"/>
</dbReference>
<comment type="similarity">
    <text evidence="2">Belongs to the UDP-glycosyltransferase family.</text>
</comment>
<evidence type="ECO:0000256" key="12">
    <source>
        <dbReference type="SAM" id="SignalP"/>
    </source>
</evidence>
<gene>
    <name evidence="13" type="ORF">BEMITA_LOCUS360</name>
</gene>
<keyword evidence="12" id="KW-0732">Signal</keyword>
<evidence type="ECO:0000313" key="13">
    <source>
        <dbReference type="EMBL" id="CAH0380625.1"/>
    </source>
</evidence>
<evidence type="ECO:0000256" key="9">
    <source>
        <dbReference type="ARBA" id="ARBA00023180"/>
    </source>
</evidence>
<dbReference type="FunFam" id="3.40.50.2000:FF:000050">
    <property type="entry name" value="UDP-glucuronosyltransferase"/>
    <property type="match status" value="1"/>
</dbReference>
<organism evidence="13 14">
    <name type="scientific">Bemisia tabaci</name>
    <name type="common">Sweetpotato whitefly</name>
    <name type="synonym">Aleurodes tabaci</name>
    <dbReference type="NCBI Taxonomy" id="7038"/>
    <lineage>
        <taxon>Eukaryota</taxon>
        <taxon>Metazoa</taxon>
        <taxon>Ecdysozoa</taxon>
        <taxon>Arthropoda</taxon>
        <taxon>Hexapoda</taxon>
        <taxon>Insecta</taxon>
        <taxon>Pterygota</taxon>
        <taxon>Neoptera</taxon>
        <taxon>Paraneoptera</taxon>
        <taxon>Hemiptera</taxon>
        <taxon>Sternorrhyncha</taxon>
        <taxon>Aleyrodoidea</taxon>
        <taxon>Aleyrodidae</taxon>
        <taxon>Aleyrodinae</taxon>
        <taxon>Bemisia</taxon>
    </lineage>
</organism>
<keyword evidence="7 11" id="KW-1133">Transmembrane helix</keyword>
<keyword evidence="3" id="KW-0328">Glycosyltransferase</keyword>
<keyword evidence="5 11" id="KW-0812">Transmembrane</keyword>
<dbReference type="Gene3D" id="3.40.50.2000">
    <property type="entry name" value="Glycogen Phosphorylase B"/>
    <property type="match status" value="2"/>
</dbReference>
<evidence type="ECO:0000256" key="2">
    <source>
        <dbReference type="ARBA" id="ARBA00009995"/>
    </source>
</evidence>
<name>A0A9P0EVM8_BEMTA</name>
<dbReference type="SUPFAM" id="SSF53756">
    <property type="entry name" value="UDP-Glycosyltransferase/glycogen phosphorylase"/>
    <property type="match status" value="1"/>
</dbReference>
<evidence type="ECO:0000256" key="4">
    <source>
        <dbReference type="ARBA" id="ARBA00022679"/>
    </source>
</evidence>
<evidence type="ECO:0000256" key="7">
    <source>
        <dbReference type="ARBA" id="ARBA00022989"/>
    </source>
</evidence>
<evidence type="ECO:0000256" key="5">
    <source>
        <dbReference type="ARBA" id="ARBA00022692"/>
    </source>
</evidence>
<dbReference type="PANTHER" id="PTHR48043">
    <property type="entry name" value="EG:EG0003.4 PROTEIN-RELATED"/>
    <property type="match status" value="1"/>
</dbReference>
<dbReference type="KEGG" id="btab:109036144"/>
<evidence type="ECO:0008006" key="15">
    <source>
        <dbReference type="Google" id="ProtNLM"/>
    </source>
</evidence>
<dbReference type="PANTHER" id="PTHR48043:SF159">
    <property type="entry name" value="EG:EG0003.4 PROTEIN-RELATED"/>
    <property type="match status" value="1"/>
</dbReference>
<sequence length="522" mass="59305">MNTATALLAAIILLSSTELASPAKILLLYPIPYPSHWKAFKPLFEELAKRGHQITAYTTLPGLKSFKNFEHIAISADTSKVDVMGFDPVGCRSKTLISYLYGLWGYFSAINEAALESKELQALMHSDEKFDLLMTEANFMEESILGFSHKFNVPVVSMYPIFITPWMAQLAGIPHSYSYIPSTLQPFTDQMSFWQRTVNTLTGLSEILLGHLHHLPSQERMMRKHFKYPGSENIPPLGELIANISLHLIDSHQIMSFVRPYPPHVIDVAGMNTKSAGKLPQDLQTFLDDAKDGFIYVCFGSFINKKAFSRRFENVLTETLRGLKWKVIMKSSDDIEGAPHIMTRPWLPQVEILSHPNCKLFVTHGGFNSLMEVMSIGVPTLGLPFFSDQFQNVAWYEHKGVGLKIDYDTATVADLTEKINKIINTPSFMDNAKQIAKLYHDEPQSRLANAVFWVEYVIRHKGAHHLKPESVRMPYYQYLLLDVVAFLVAVLFLATYIAYYLARKFLRSFLSTNNALHVKKRN</sequence>
<dbReference type="EMBL" id="OU963862">
    <property type="protein sequence ID" value="CAH0380625.1"/>
    <property type="molecule type" value="Genomic_DNA"/>
</dbReference>
<evidence type="ECO:0000256" key="8">
    <source>
        <dbReference type="ARBA" id="ARBA00023136"/>
    </source>
</evidence>
<dbReference type="AlphaFoldDB" id="A0A9P0EVM8"/>
<keyword evidence="6" id="KW-0256">Endoplasmic reticulum</keyword>
<dbReference type="Pfam" id="PF00201">
    <property type="entry name" value="UDPGT"/>
    <property type="match status" value="1"/>
</dbReference>
<dbReference type="GO" id="GO:0005783">
    <property type="term" value="C:endoplasmic reticulum"/>
    <property type="evidence" value="ECO:0007669"/>
    <property type="project" value="UniProtKB-SubCell"/>
</dbReference>
<reference evidence="13" key="1">
    <citation type="submission" date="2021-12" db="EMBL/GenBank/DDBJ databases">
        <authorList>
            <person name="King R."/>
        </authorList>
    </citation>
    <scope>NUCLEOTIDE SEQUENCE</scope>
</reference>
<dbReference type="CDD" id="cd03784">
    <property type="entry name" value="GT1_Gtf-like"/>
    <property type="match status" value="1"/>
</dbReference>
<keyword evidence="4" id="KW-0808">Transferase</keyword>
<feature type="transmembrane region" description="Helical" evidence="11">
    <location>
        <begin position="475"/>
        <end position="502"/>
    </location>
</feature>
<feature type="chain" id="PRO_5040376265" description="UDP-glucuronosyltransferase" evidence="12">
    <location>
        <begin position="23"/>
        <end position="522"/>
    </location>
</feature>